<dbReference type="Proteomes" id="UP000823388">
    <property type="component" value="Chromosome 9K"/>
</dbReference>
<sequence>MQDKDCSRKAADDLSVALPDVTMGAKQVKVTSSGSPRRGPSWRPPAPRPSGCAGAGRRRGPAARRVRRGQRRQGLSLELARAKNACLNDAVADKDTALQSLGQEYEWEGHRGRRAGQPQALKELKSLLAATSTVDRPRAGPRLRSAPAERDAAVGVAAVDDGQAEDAQQPPEVLDWRAGQAEGRLLAVGADGEPDPQGTSVRVAQQHCQPQVRGRRGHGKLRR</sequence>
<proteinExistence type="predicted"/>
<feature type="region of interest" description="Disordered" evidence="1">
    <location>
        <begin position="25"/>
        <end position="74"/>
    </location>
</feature>
<name>A0A8T0N816_PANVG</name>
<protein>
    <submittedName>
        <fullName evidence="2">Uncharacterized protein</fullName>
    </submittedName>
</protein>
<dbReference type="PANTHER" id="PTHR35164:SF14">
    <property type="entry name" value="OS04G0450900 PROTEIN"/>
    <property type="match status" value="1"/>
</dbReference>
<feature type="compositionally biased region" description="Low complexity" evidence="1">
    <location>
        <begin position="32"/>
        <end position="41"/>
    </location>
</feature>
<gene>
    <name evidence="2" type="ORF">PVAP13_9KG028512</name>
</gene>
<dbReference type="PANTHER" id="PTHR35164">
    <property type="entry name" value="EXPRESSED PROTEIN"/>
    <property type="match status" value="1"/>
</dbReference>
<evidence type="ECO:0000313" key="3">
    <source>
        <dbReference type="Proteomes" id="UP000823388"/>
    </source>
</evidence>
<reference evidence="2 3" key="1">
    <citation type="submission" date="2020-05" db="EMBL/GenBank/DDBJ databases">
        <title>WGS assembly of Panicum virgatum.</title>
        <authorList>
            <person name="Lovell J.T."/>
            <person name="Jenkins J."/>
            <person name="Shu S."/>
            <person name="Juenger T.E."/>
            <person name="Schmutz J."/>
        </authorList>
    </citation>
    <scope>NUCLEOTIDE SEQUENCE [LARGE SCALE GENOMIC DNA]</scope>
    <source>
        <strain evidence="3">cv. AP13</strain>
    </source>
</reference>
<dbReference type="EMBL" id="CM029053">
    <property type="protein sequence ID" value="KAG2546011.1"/>
    <property type="molecule type" value="Genomic_DNA"/>
</dbReference>
<dbReference type="AlphaFoldDB" id="A0A8T0N816"/>
<comment type="caution">
    <text evidence="2">The sequence shown here is derived from an EMBL/GenBank/DDBJ whole genome shotgun (WGS) entry which is preliminary data.</text>
</comment>
<feature type="compositionally biased region" description="Basic residues" evidence="1">
    <location>
        <begin position="213"/>
        <end position="223"/>
    </location>
</feature>
<keyword evidence="3" id="KW-1185">Reference proteome</keyword>
<feature type="region of interest" description="Disordered" evidence="1">
    <location>
        <begin position="189"/>
        <end position="223"/>
    </location>
</feature>
<organism evidence="2 3">
    <name type="scientific">Panicum virgatum</name>
    <name type="common">Blackwell switchgrass</name>
    <dbReference type="NCBI Taxonomy" id="38727"/>
    <lineage>
        <taxon>Eukaryota</taxon>
        <taxon>Viridiplantae</taxon>
        <taxon>Streptophyta</taxon>
        <taxon>Embryophyta</taxon>
        <taxon>Tracheophyta</taxon>
        <taxon>Spermatophyta</taxon>
        <taxon>Magnoliopsida</taxon>
        <taxon>Liliopsida</taxon>
        <taxon>Poales</taxon>
        <taxon>Poaceae</taxon>
        <taxon>PACMAD clade</taxon>
        <taxon>Panicoideae</taxon>
        <taxon>Panicodae</taxon>
        <taxon>Paniceae</taxon>
        <taxon>Panicinae</taxon>
        <taxon>Panicum</taxon>
        <taxon>Panicum sect. Hiantes</taxon>
    </lineage>
</organism>
<feature type="compositionally biased region" description="Polar residues" evidence="1">
    <location>
        <begin position="197"/>
        <end position="209"/>
    </location>
</feature>
<feature type="region of interest" description="Disordered" evidence="1">
    <location>
        <begin position="131"/>
        <end position="153"/>
    </location>
</feature>
<evidence type="ECO:0000256" key="1">
    <source>
        <dbReference type="SAM" id="MobiDB-lite"/>
    </source>
</evidence>
<accession>A0A8T0N816</accession>
<feature type="compositionally biased region" description="Basic residues" evidence="1">
    <location>
        <begin position="56"/>
        <end position="71"/>
    </location>
</feature>
<evidence type="ECO:0000313" key="2">
    <source>
        <dbReference type="EMBL" id="KAG2546011.1"/>
    </source>
</evidence>